<evidence type="ECO:0000256" key="2">
    <source>
        <dbReference type="ARBA" id="ARBA00022692"/>
    </source>
</evidence>
<dbReference type="Pfam" id="PF04750">
    <property type="entry name" value="Far-17a_AIG1"/>
    <property type="match status" value="1"/>
</dbReference>
<protein>
    <recommendedName>
        <fullName evidence="8">FAR-17a/AIG1-like protein</fullName>
    </recommendedName>
</protein>
<comment type="subcellular location">
    <subcellularLocation>
        <location evidence="1">Endomembrane system</location>
        <topology evidence="1">Multi-pass membrane protein</topology>
    </subcellularLocation>
</comment>
<keyword evidence="3 5" id="KW-1133">Transmembrane helix</keyword>
<keyword evidence="7" id="KW-1185">Reference proteome</keyword>
<gene>
    <name evidence="6" type="ORF">P167DRAFT_536992</name>
</gene>
<evidence type="ECO:0008006" key="8">
    <source>
        <dbReference type="Google" id="ProtNLM"/>
    </source>
</evidence>
<dbReference type="PANTHER" id="PTHR10989:SF16">
    <property type="entry name" value="AT02829P-RELATED"/>
    <property type="match status" value="1"/>
</dbReference>
<sequence>MFLIAGLTDHIAARPMRLKSLSDLVPFFVKARATKRYHLAKYLTSRCSRIIALSISTLTFIFGFLADITLNPKLFLIKNALAVASAPLEVLISLLYWGLTAIDRTLVMPPGMHIDTFVDLSLHLFPAALLLIDALLLSPPWTVGVVPALLVPGCLATFYWFWLEHCYSYNGWYPYPIMEILKTEHRIILFAGSALTMSASTLALKWAFSRFNGQLGKAVPGDAKRR</sequence>
<dbReference type="OrthoDB" id="1898221at2759"/>
<keyword evidence="2 5" id="KW-0812">Transmembrane</keyword>
<evidence type="ECO:0000256" key="4">
    <source>
        <dbReference type="ARBA" id="ARBA00023136"/>
    </source>
</evidence>
<evidence type="ECO:0000256" key="5">
    <source>
        <dbReference type="SAM" id="Phobius"/>
    </source>
</evidence>
<evidence type="ECO:0000313" key="7">
    <source>
        <dbReference type="Proteomes" id="UP000277580"/>
    </source>
</evidence>
<proteinExistence type="predicted"/>
<organism evidence="6 7">
    <name type="scientific">Morchella conica CCBAS932</name>
    <dbReference type="NCBI Taxonomy" id="1392247"/>
    <lineage>
        <taxon>Eukaryota</taxon>
        <taxon>Fungi</taxon>
        <taxon>Dikarya</taxon>
        <taxon>Ascomycota</taxon>
        <taxon>Pezizomycotina</taxon>
        <taxon>Pezizomycetes</taxon>
        <taxon>Pezizales</taxon>
        <taxon>Morchellaceae</taxon>
        <taxon>Morchella</taxon>
    </lineage>
</organism>
<feature type="transmembrane region" description="Helical" evidence="5">
    <location>
        <begin position="144"/>
        <end position="163"/>
    </location>
</feature>
<feature type="transmembrane region" description="Helical" evidence="5">
    <location>
        <begin position="120"/>
        <end position="138"/>
    </location>
</feature>
<evidence type="ECO:0000256" key="3">
    <source>
        <dbReference type="ARBA" id="ARBA00022989"/>
    </source>
</evidence>
<dbReference type="PANTHER" id="PTHR10989">
    <property type="entry name" value="ANDROGEN-INDUCED PROTEIN 1-RELATED"/>
    <property type="match status" value="1"/>
</dbReference>
<dbReference type="GO" id="GO:0016020">
    <property type="term" value="C:membrane"/>
    <property type="evidence" value="ECO:0007669"/>
    <property type="project" value="InterPro"/>
</dbReference>
<evidence type="ECO:0000256" key="1">
    <source>
        <dbReference type="ARBA" id="ARBA00004127"/>
    </source>
</evidence>
<dbReference type="EMBL" id="ML119137">
    <property type="protein sequence ID" value="RPB11261.1"/>
    <property type="molecule type" value="Genomic_DNA"/>
</dbReference>
<evidence type="ECO:0000313" key="6">
    <source>
        <dbReference type="EMBL" id="RPB11261.1"/>
    </source>
</evidence>
<keyword evidence="4 5" id="KW-0472">Membrane</keyword>
<dbReference type="InterPro" id="IPR006838">
    <property type="entry name" value="ADTRP_AIG1"/>
</dbReference>
<dbReference type="GO" id="GO:0012505">
    <property type="term" value="C:endomembrane system"/>
    <property type="evidence" value="ECO:0007669"/>
    <property type="project" value="UniProtKB-SubCell"/>
</dbReference>
<reference evidence="6 7" key="1">
    <citation type="journal article" date="2018" name="Nat. Ecol. Evol.">
        <title>Pezizomycetes genomes reveal the molecular basis of ectomycorrhizal truffle lifestyle.</title>
        <authorList>
            <person name="Murat C."/>
            <person name="Payen T."/>
            <person name="Noel B."/>
            <person name="Kuo A."/>
            <person name="Morin E."/>
            <person name="Chen J."/>
            <person name="Kohler A."/>
            <person name="Krizsan K."/>
            <person name="Balestrini R."/>
            <person name="Da Silva C."/>
            <person name="Montanini B."/>
            <person name="Hainaut M."/>
            <person name="Levati E."/>
            <person name="Barry K.W."/>
            <person name="Belfiori B."/>
            <person name="Cichocki N."/>
            <person name="Clum A."/>
            <person name="Dockter R.B."/>
            <person name="Fauchery L."/>
            <person name="Guy J."/>
            <person name="Iotti M."/>
            <person name="Le Tacon F."/>
            <person name="Lindquist E.A."/>
            <person name="Lipzen A."/>
            <person name="Malagnac F."/>
            <person name="Mello A."/>
            <person name="Molinier V."/>
            <person name="Miyauchi S."/>
            <person name="Poulain J."/>
            <person name="Riccioni C."/>
            <person name="Rubini A."/>
            <person name="Sitrit Y."/>
            <person name="Splivallo R."/>
            <person name="Traeger S."/>
            <person name="Wang M."/>
            <person name="Zifcakova L."/>
            <person name="Wipf D."/>
            <person name="Zambonelli A."/>
            <person name="Paolocci F."/>
            <person name="Nowrousian M."/>
            <person name="Ottonello S."/>
            <person name="Baldrian P."/>
            <person name="Spatafora J.W."/>
            <person name="Henrissat B."/>
            <person name="Nagy L.G."/>
            <person name="Aury J.M."/>
            <person name="Wincker P."/>
            <person name="Grigoriev I.V."/>
            <person name="Bonfante P."/>
            <person name="Martin F.M."/>
        </authorList>
    </citation>
    <scope>NUCLEOTIDE SEQUENCE [LARGE SCALE GENOMIC DNA]</scope>
    <source>
        <strain evidence="6 7">CCBAS932</strain>
    </source>
</reference>
<feature type="transmembrane region" description="Helical" evidence="5">
    <location>
        <begin position="76"/>
        <end position="99"/>
    </location>
</feature>
<dbReference type="InParanoid" id="A0A3N4KSD8"/>
<accession>A0A3N4KSD8</accession>
<dbReference type="Proteomes" id="UP000277580">
    <property type="component" value="Unassembled WGS sequence"/>
</dbReference>
<dbReference type="STRING" id="1392247.A0A3N4KSD8"/>
<feature type="transmembrane region" description="Helical" evidence="5">
    <location>
        <begin position="50"/>
        <end position="70"/>
    </location>
</feature>
<dbReference type="AlphaFoldDB" id="A0A3N4KSD8"/>
<name>A0A3N4KSD8_9PEZI</name>
<feature type="transmembrane region" description="Helical" evidence="5">
    <location>
        <begin position="187"/>
        <end position="208"/>
    </location>
</feature>